<accession>A0A835C9A3</accession>
<reference evidence="2" key="1">
    <citation type="submission" date="2020-09" db="EMBL/GenBank/DDBJ databases">
        <title>Genome-Enabled Discovery of Anthraquinone Biosynthesis in Senna tora.</title>
        <authorList>
            <person name="Kang S.-H."/>
            <person name="Pandey R.P."/>
            <person name="Lee C.-M."/>
            <person name="Sim J.-S."/>
            <person name="Jeong J.-T."/>
            <person name="Choi B.-S."/>
            <person name="Jung M."/>
            <person name="Ginzburg D."/>
            <person name="Zhao K."/>
            <person name="Won S.Y."/>
            <person name="Oh T.-J."/>
            <person name="Yu Y."/>
            <person name="Kim N.-H."/>
            <person name="Lee O.R."/>
            <person name="Lee T.-H."/>
            <person name="Bashyal P."/>
            <person name="Kim T.-S."/>
            <person name="Lee W.-H."/>
            <person name="Kawkins C."/>
            <person name="Kim C.-K."/>
            <person name="Kim J.S."/>
            <person name="Ahn B.O."/>
            <person name="Rhee S.Y."/>
            <person name="Sohng J.K."/>
        </authorList>
    </citation>
    <scope>NUCLEOTIDE SEQUENCE</scope>
    <source>
        <tissue evidence="2">Leaf</tissue>
    </source>
</reference>
<proteinExistence type="predicted"/>
<dbReference type="EMBL" id="JAAIUW010000004">
    <property type="protein sequence ID" value="KAF7835496.1"/>
    <property type="molecule type" value="Genomic_DNA"/>
</dbReference>
<dbReference type="AlphaFoldDB" id="A0A835C9A3"/>
<keyword evidence="3" id="KW-1185">Reference proteome</keyword>
<name>A0A835C9A3_9FABA</name>
<feature type="region of interest" description="Disordered" evidence="1">
    <location>
        <begin position="1"/>
        <end position="23"/>
    </location>
</feature>
<comment type="caution">
    <text evidence="2">The sequence shown here is derived from an EMBL/GenBank/DDBJ whole genome shotgun (WGS) entry which is preliminary data.</text>
</comment>
<organism evidence="2 3">
    <name type="scientific">Senna tora</name>
    <dbReference type="NCBI Taxonomy" id="362788"/>
    <lineage>
        <taxon>Eukaryota</taxon>
        <taxon>Viridiplantae</taxon>
        <taxon>Streptophyta</taxon>
        <taxon>Embryophyta</taxon>
        <taxon>Tracheophyta</taxon>
        <taxon>Spermatophyta</taxon>
        <taxon>Magnoliopsida</taxon>
        <taxon>eudicotyledons</taxon>
        <taxon>Gunneridae</taxon>
        <taxon>Pentapetalae</taxon>
        <taxon>rosids</taxon>
        <taxon>fabids</taxon>
        <taxon>Fabales</taxon>
        <taxon>Fabaceae</taxon>
        <taxon>Caesalpinioideae</taxon>
        <taxon>Cassia clade</taxon>
        <taxon>Senna</taxon>
    </lineage>
</organism>
<sequence length="39" mass="4437">MTTIRASNPLSSQTQREPIGSSHLRNKTFDSYFVNIPEI</sequence>
<evidence type="ECO:0000313" key="2">
    <source>
        <dbReference type="EMBL" id="KAF7835496.1"/>
    </source>
</evidence>
<evidence type="ECO:0000256" key="1">
    <source>
        <dbReference type="SAM" id="MobiDB-lite"/>
    </source>
</evidence>
<feature type="compositionally biased region" description="Polar residues" evidence="1">
    <location>
        <begin position="1"/>
        <end position="16"/>
    </location>
</feature>
<evidence type="ECO:0000313" key="3">
    <source>
        <dbReference type="Proteomes" id="UP000634136"/>
    </source>
</evidence>
<gene>
    <name evidence="2" type="ORF">G2W53_010355</name>
</gene>
<protein>
    <submittedName>
        <fullName evidence="2">Uncharacterized protein</fullName>
    </submittedName>
</protein>
<dbReference type="Proteomes" id="UP000634136">
    <property type="component" value="Unassembled WGS sequence"/>
</dbReference>